<gene>
    <name evidence="1" type="ORF">EVOR1521_LOCUS19222</name>
</gene>
<dbReference type="AlphaFoldDB" id="A0AA36IW47"/>
<accession>A0AA36IW47</accession>
<protein>
    <submittedName>
        <fullName evidence="1">Uncharacterized protein</fullName>
    </submittedName>
</protein>
<dbReference type="EMBL" id="CAUJNA010002891">
    <property type="protein sequence ID" value="CAJ1394604.1"/>
    <property type="molecule type" value="Genomic_DNA"/>
</dbReference>
<sequence>MVFGSIRLRTAYTEFQDPSASEADRDVYGRMEDRLAFAGEGALPGPMGAQCTHGAVFSGGHAAVQILAGLGKSEVATLKDMHGPMGLDVPALVEVMATGRLSRKRERPA</sequence>
<comment type="caution">
    <text evidence="1">The sequence shown here is derived from an EMBL/GenBank/DDBJ whole genome shotgun (WGS) entry which is preliminary data.</text>
</comment>
<dbReference type="Proteomes" id="UP001178507">
    <property type="component" value="Unassembled WGS sequence"/>
</dbReference>
<organism evidence="1 2">
    <name type="scientific">Effrenium voratum</name>
    <dbReference type="NCBI Taxonomy" id="2562239"/>
    <lineage>
        <taxon>Eukaryota</taxon>
        <taxon>Sar</taxon>
        <taxon>Alveolata</taxon>
        <taxon>Dinophyceae</taxon>
        <taxon>Suessiales</taxon>
        <taxon>Symbiodiniaceae</taxon>
        <taxon>Effrenium</taxon>
    </lineage>
</organism>
<evidence type="ECO:0000313" key="1">
    <source>
        <dbReference type="EMBL" id="CAJ1394604.1"/>
    </source>
</evidence>
<proteinExistence type="predicted"/>
<name>A0AA36IW47_9DINO</name>
<reference evidence="1" key="1">
    <citation type="submission" date="2023-08" db="EMBL/GenBank/DDBJ databases">
        <authorList>
            <person name="Chen Y."/>
            <person name="Shah S."/>
            <person name="Dougan E. K."/>
            <person name="Thang M."/>
            <person name="Chan C."/>
        </authorList>
    </citation>
    <scope>NUCLEOTIDE SEQUENCE</scope>
</reference>
<evidence type="ECO:0000313" key="2">
    <source>
        <dbReference type="Proteomes" id="UP001178507"/>
    </source>
</evidence>
<keyword evidence="2" id="KW-1185">Reference proteome</keyword>